<dbReference type="OrthoDB" id="9959759at2"/>
<proteinExistence type="predicted"/>
<organism evidence="1 2">
    <name type="scientific">Spiroplasma taiwanense CT-1</name>
    <dbReference type="NCBI Taxonomy" id="1276220"/>
    <lineage>
        <taxon>Bacteria</taxon>
        <taxon>Bacillati</taxon>
        <taxon>Mycoplasmatota</taxon>
        <taxon>Mollicutes</taxon>
        <taxon>Entomoplasmatales</taxon>
        <taxon>Spiroplasmataceae</taxon>
        <taxon>Spiroplasma</taxon>
    </lineage>
</organism>
<keyword evidence="2" id="KW-1185">Reference proteome</keyword>
<name>S5LV93_9MOLU</name>
<protein>
    <submittedName>
        <fullName evidence="1">Uncharacterized protein</fullName>
    </submittedName>
</protein>
<reference evidence="1 2" key="1">
    <citation type="journal article" date="2013" name="Genome Biol. Evol.">
        <title>Comparison of metabolic capacities and inference of gene content evolution in mosquito-associated Spiroplasma diminutum and S. taiwanense.</title>
        <authorList>
            <person name="Lo W.S."/>
            <person name="Ku C."/>
            <person name="Chen L.L."/>
            <person name="Chang T.H."/>
            <person name="Kuo C.H."/>
        </authorList>
    </citation>
    <scope>NUCLEOTIDE SEQUENCE [LARGE SCALE GENOMIC DNA]</scope>
    <source>
        <strain evidence="1">CT-1</strain>
        <plasmid evidence="2">Plasmid</plasmid>
    </source>
</reference>
<dbReference type="PATRIC" id="fig|1276220.3.peg.1138"/>
<dbReference type="Proteomes" id="UP000014984">
    <property type="component" value="Plasmid unnamed"/>
</dbReference>
<geneLocation type="plasmid" evidence="1">
    <name>unnamed</name>
</geneLocation>
<dbReference type="RefSeq" id="WP_020835479.1">
    <property type="nucleotide sequence ID" value="NC_021832.1"/>
</dbReference>
<sequence length="134" mass="15961">MDKTTLKKSRNDYYQDLLNFSLDKFFEDYHKPIINDAIAKIVSKVFKDNIKYMVNELKGIFISNKYDVEYLKALSNILFKLNVEAKYKSDDRDFFDDNVSVHSEFLEIPITMEKYANNLEKKKQVHLANFKKNK</sequence>
<gene>
    <name evidence="1" type="ORF">STAIW_v1c11210</name>
</gene>
<dbReference type="EMBL" id="CP005075">
    <property type="protein sequence ID" value="AGR41704.1"/>
    <property type="molecule type" value="Genomic_DNA"/>
</dbReference>
<keyword evidence="1" id="KW-0614">Plasmid</keyword>
<dbReference type="AlphaFoldDB" id="S5LV93"/>
<dbReference type="HOGENOM" id="CLU_1894882_0_0_14"/>
<dbReference type="KEGG" id="stai:STAIW_v1c11210"/>
<accession>S5LV93</accession>
<evidence type="ECO:0000313" key="2">
    <source>
        <dbReference type="Proteomes" id="UP000014984"/>
    </source>
</evidence>
<evidence type="ECO:0000313" key="1">
    <source>
        <dbReference type="EMBL" id="AGR41704.1"/>
    </source>
</evidence>